<dbReference type="AlphaFoldDB" id="A0A6J6YGE3"/>
<reference evidence="1" key="1">
    <citation type="submission" date="2020-05" db="EMBL/GenBank/DDBJ databases">
        <authorList>
            <person name="Chiriac C."/>
            <person name="Salcher M."/>
            <person name="Ghai R."/>
            <person name="Kavagutti S V."/>
        </authorList>
    </citation>
    <scope>NUCLEOTIDE SEQUENCE</scope>
</reference>
<protein>
    <submittedName>
        <fullName evidence="1">Unannotated protein</fullName>
    </submittedName>
</protein>
<dbReference type="EMBL" id="CAFAAO010000012">
    <property type="protein sequence ID" value="CAB4807214.1"/>
    <property type="molecule type" value="Genomic_DNA"/>
</dbReference>
<evidence type="ECO:0000313" key="1">
    <source>
        <dbReference type="EMBL" id="CAB4807214.1"/>
    </source>
</evidence>
<gene>
    <name evidence="1" type="ORF">UFOPK3037_01035</name>
</gene>
<proteinExistence type="predicted"/>
<sequence length="39" mass="4466">MLVDLENLANSPSIQAEMGIKEFEDYLRTEDYESDALTN</sequence>
<organism evidence="1">
    <name type="scientific">freshwater metagenome</name>
    <dbReference type="NCBI Taxonomy" id="449393"/>
    <lineage>
        <taxon>unclassified sequences</taxon>
        <taxon>metagenomes</taxon>
        <taxon>ecological metagenomes</taxon>
    </lineage>
</organism>
<name>A0A6J6YGE3_9ZZZZ</name>
<accession>A0A6J6YGE3</accession>